<dbReference type="AlphaFoldDB" id="A0A444YG50"/>
<dbReference type="OrthoDB" id="658187at2759"/>
<name>A0A444YG50_ARAHY</name>
<feature type="compositionally biased region" description="Pro residues" evidence="1">
    <location>
        <begin position="118"/>
        <end position="127"/>
    </location>
</feature>
<evidence type="ECO:0000256" key="1">
    <source>
        <dbReference type="SAM" id="MobiDB-lite"/>
    </source>
</evidence>
<evidence type="ECO:0000313" key="4">
    <source>
        <dbReference type="EMBL" id="RYR00896.1"/>
    </source>
</evidence>
<evidence type="ECO:0000313" key="5">
    <source>
        <dbReference type="Proteomes" id="UP000289738"/>
    </source>
</evidence>
<gene>
    <name evidence="4" type="ORF">Ahy_B06g079783</name>
</gene>
<dbReference type="Proteomes" id="UP000289738">
    <property type="component" value="Chromosome B06"/>
</dbReference>
<dbReference type="Pfam" id="PF04783">
    <property type="entry name" value="DUF630"/>
    <property type="match status" value="1"/>
</dbReference>
<feature type="region of interest" description="Disordered" evidence="1">
    <location>
        <begin position="149"/>
        <end position="209"/>
    </location>
</feature>
<accession>A0A444YG50</accession>
<feature type="domain" description="DUF632" evidence="2">
    <location>
        <begin position="211"/>
        <end position="514"/>
    </location>
</feature>
<organism evidence="4 5">
    <name type="scientific">Arachis hypogaea</name>
    <name type="common">Peanut</name>
    <dbReference type="NCBI Taxonomy" id="3818"/>
    <lineage>
        <taxon>Eukaryota</taxon>
        <taxon>Viridiplantae</taxon>
        <taxon>Streptophyta</taxon>
        <taxon>Embryophyta</taxon>
        <taxon>Tracheophyta</taxon>
        <taxon>Spermatophyta</taxon>
        <taxon>Magnoliopsida</taxon>
        <taxon>eudicotyledons</taxon>
        <taxon>Gunneridae</taxon>
        <taxon>Pentapetalae</taxon>
        <taxon>rosids</taxon>
        <taxon>fabids</taxon>
        <taxon>Fabales</taxon>
        <taxon>Fabaceae</taxon>
        <taxon>Papilionoideae</taxon>
        <taxon>50 kb inversion clade</taxon>
        <taxon>dalbergioids sensu lato</taxon>
        <taxon>Dalbergieae</taxon>
        <taxon>Pterocarpus clade</taxon>
        <taxon>Arachis</taxon>
    </lineage>
</organism>
<dbReference type="STRING" id="3818.A0A444YG50"/>
<sequence>MGCNASRVDGLPAVALCRERCNLLDEALRQSYAVAEAHVAHMQSLKNLGLALHTFFRHSETLPLPPYSNCHQHVHSSSSASSGSVDEDTDTDTDTDMDMDTNKISHLFNQSTTRYDSSPPPPPPSPPSTSEWDFLNFFDTSFDKYHLPYTTPNPHTPTPTHHHHTHKGEAKQQKLKQKEDGADAAAASSKEKTSTWNKKESEDPFAKGSSFSEAMKEIQLLFEKASDSGNPILEMLDVGKLRYHRNIAVNPVGCKLMQVFTSPSTPVTVHCSMQSSLLVGRRSMGSENVCSTLNKLCMWEKKLYDEVKGEEKLRIIHQNKCRQLRRISKKGADAHKIDSLETMIALLATKMKISIQVVDNISNTICDLRENQLWPHISTFLFRFLRMWKDMLECYKRQCRQIAEARSLDTSFNEKLSNSHLYAAIKLKSEIKNWTLSFSDWIYAQKSHVKALNGWLVRCLMHDLEETTAVPPFSSGGIGAPPLFVICSKWSRAMDDLSEKEMVEAVNGFILRVNEILDKHISDPRQKATLDKELERQVKILERQEQKMHKVIQSREIEMGRGDAVHRGELLAAMSLQSGLQHIFAAMERFTASATRAYEQLCQQIELDNHLSGDLNNIH</sequence>
<feature type="compositionally biased region" description="Basic and acidic residues" evidence="1">
    <location>
        <begin position="167"/>
        <end position="181"/>
    </location>
</feature>
<dbReference type="Pfam" id="PF04782">
    <property type="entry name" value="DUF632"/>
    <property type="match status" value="1"/>
</dbReference>
<feature type="domain" description="DUF630" evidence="3">
    <location>
        <begin position="1"/>
        <end position="58"/>
    </location>
</feature>
<feature type="compositionally biased region" description="Polar residues" evidence="1">
    <location>
        <begin position="102"/>
        <end position="116"/>
    </location>
</feature>
<comment type="caution">
    <text evidence="4">The sequence shown here is derived from an EMBL/GenBank/DDBJ whole genome shotgun (WGS) entry which is preliminary data.</text>
</comment>
<evidence type="ECO:0000259" key="2">
    <source>
        <dbReference type="Pfam" id="PF04782"/>
    </source>
</evidence>
<dbReference type="PANTHER" id="PTHR21450">
    <property type="entry name" value="PROTEIN ALTERED PHOSPHATE STARVATION RESPONSE 1"/>
    <property type="match status" value="1"/>
</dbReference>
<evidence type="ECO:0000259" key="3">
    <source>
        <dbReference type="Pfam" id="PF04783"/>
    </source>
</evidence>
<dbReference type="EMBL" id="SDMP01000016">
    <property type="protein sequence ID" value="RYR00896.1"/>
    <property type="molecule type" value="Genomic_DNA"/>
</dbReference>
<keyword evidence="5" id="KW-1185">Reference proteome</keyword>
<proteinExistence type="predicted"/>
<feature type="compositionally biased region" description="Acidic residues" evidence="1">
    <location>
        <begin position="85"/>
        <end position="99"/>
    </location>
</feature>
<dbReference type="InterPro" id="IPR006868">
    <property type="entry name" value="DUF630"/>
</dbReference>
<dbReference type="PANTHER" id="PTHR21450:SF19">
    <property type="entry name" value="F5M15.15"/>
    <property type="match status" value="1"/>
</dbReference>
<evidence type="ECO:0008006" key="6">
    <source>
        <dbReference type="Google" id="ProtNLM"/>
    </source>
</evidence>
<dbReference type="InterPro" id="IPR006867">
    <property type="entry name" value="DUF632"/>
</dbReference>
<protein>
    <recommendedName>
        <fullName evidence="6">DUF632 domain-containing protein</fullName>
    </recommendedName>
</protein>
<feature type="region of interest" description="Disordered" evidence="1">
    <location>
        <begin position="70"/>
        <end position="132"/>
    </location>
</feature>
<reference evidence="4 5" key="1">
    <citation type="submission" date="2019-01" db="EMBL/GenBank/DDBJ databases">
        <title>Sequencing of cultivated peanut Arachis hypogaea provides insights into genome evolution and oil improvement.</title>
        <authorList>
            <person name="Chen X."/>
        </authorList>
    </citation>
    <scope>NUCLEOTIDE SEQUENCE [LARGE SCALE GENOMIC DNA]</scope>
    <source>
        <strain evidence="5">cv. Fuhuasheng</strain>
        <tissue evidence="4">Leaves</tissue>
    </source>
</reference>
<feature type="compositionally biased region" description="Basic and acidic residues" evidence="1">
    <location>
        <begin position="189"/>
        <end position="205"/>
    </location>
</feature>